<dbReference type="InterPro" id="IPR043605">
    <property type="entry name" value="DUF883_C"/>
</dbReference>
<sequence>MNDTNMTGSNDKRSSASNGAGMPSQNAPLHSTTDQEKRAHHAPENAGARKEGSSQGSSHGSQGNQSGNRSGQMQHTQERDKFQADFSSFMSDVENLLSRGSTLSGEALDASKAELSARLQSFKNQWSDLSEKTSENATHVVAVCQDYVRARPLQSVGIALGVGALIGFLLRGNGGRRETDEM</sequence>
<organism evidence="3 4">
    <name type="scientific">Chitinimonas lacunae</name>
    <dbReference type="NCBI Taxonomy" id="1963018"/>
    <lineage>
        <taxon>Bacteria</taxon>
        <taxon>Pseudomonadati</taxon>
        <taxon>Pseudomonadota</taxon>
        <taxon>Betaproteobacteria</taxon>
        <taxon>Neisseriales</taxon>
        <taxon>Chitinibacteraceae</taxon>
        <taxon>Chitinimonas</taxon>
    </lineage>
</organism>
<dbReference type="InterPro" id="IPR010279">
    <property type="entry name" value="YqjD/ElaB"/>
</dbReference>
<dbReference type="RefSeq" id="WP_378161005.1">
    <property type="nucleotide sequence ID" value="NZ_JBHSBU010000001.1"/>
</dbReference>
<dbReference type="PANTHER" id="PTHR35893:SF3">
    <property type="entry name" value="INNER MEMBRANE PROTEIN"/>
    <property type="match status" value="1"/>
</dbReference>
<feature type="domain" description="DUF883" evidence="2">
    <location>
        <begin position="145"/>
        <end position="170"/>
    </location>
</feature>
<dbReference type="EMBL" id="JBHSBU010000001">
    <property type="protein sequence ID" value="MFC4158388.1"/>
    <property type="molecule type" value="Genomic_DNA"/>
</dbReference>
<feature type="compositionally biased region" description="Basic and acidic residues" evidence="1">
    <location>
        <begin position="33"/>
        <end position="52"/>
    </location>
</feature>
<reference evidence="4" key="1">
    <citation type="journal article" date="2019" name="Int. J. Syst. Evol. Microbiol.">
        <title>The Global Catalogue of Microorganisms (GCM) 10K type strain sequencing project: providing services to taxonomists for standard genome sequencing and annotation.</title>
        <authorList>
            <consortium name="The Broad Institute Genomics Platform"/>
            <consortium name="The Broad Institute Genome Sequencing Center for Infectious Disease"/>
            <person name="Wu L."/>
            <person name="Ma J."/>
        </authorList>
    </citation>
    <scope>NUCLEOTIDE SEQUENCE [LARGE SCALE GENOMIC DNA]</scope>
    <source>
        <strain evidence="4">LMG 29894</strain>
    </source>
</reference>
<dbReference type="Pfam" id="PF19029">
    <property type="entry name" value="DUF883_C"/>
    <property type="match status" value="1"/>
</dbReference>
<gene>
    <name evidence="3" type="ORF">ACFOW7_03340</name>
</gene>
<dbReference type="Proteomes" id="UP001595791">
    <property type="component" value="Unassembled WGS sequence"/>
</dbReference>
<dbReference type="SUPFAM" id="SSF46966">
    <property type="entry name" value="Spectrin repeat"/>
    <property type="match status" value="1"/>
</dbReference>
<evidence type="ECO:0000259" key="2">
    <source>
        <dbReference type="Pfam" id="PF19029"/>
    </source>
</evidence>
<evidence type="ECO:0000256" key="1">
    <source>
        <dbReference type="SAM" id="MobiDB-lite"/>
    </source>
</evidence>
<dbReference type="PANTHER" id="PTHR35893">
    <property type="entry name" value="INNER MEMBRANE PROTEIN-RELATED"/>
    <property type="match status" value="1"/>
</dbReference>
<comment type="caution">
    <text evidence="3">The sequence shown here is derived from an EMBL/GenBank/DDBJ whole genome shotgun (WGS) entry which is preliminary data.</text>
</comment>
<feature type="compositionally biased region" description="Low complexity" evidence="1">
    <location>
        <begin position="53"/>
        <end position="72"/>
    </location>
</feature>
<evidence type="ECO:0000313" key="3">
    <source>
        <dbReference type="EMBL" id="MFC4158388.1"/>
    </source>
</evidence>
<proteinExistence type="predicted"/>
<feature type="compositionally biased region" description="Polar residues" evidence="1">
    <location>
        <begin position="1"/>
        <end position="32"/>
    </location>
</feature>
<feature type="region of interest" description="Disordered" evidence="1">
    <location>
        <begin position="1"/>
        <end position="87"/>
    </location>
</feature>
<protein>
    <submittedName>
        <fullName evidence="3">YqjD family protein</fullName>
    </submittedName>
</protein>
<name>A0ABV8MJU5_9NEIS</name>
<keyword evidence="4" id="KW-1185">Reference proteome</keyword>
<accession>A0ABV8MJU5</accession>
<evidence type="ECO:0000313" key="4">
    <source>
        <dbReference type="Proteomes" id="UP001595791"/>
    </source>
</evidence>